<dbReference type="AlphaFoldDB" id="A0A6M2D7Q7"/>
<dbReference type="PANTHER" id="PTHR11905:SF159">
    <property type="entry name" value="ADAM METALLOPROTEASE"/>
    <property type="match status" value="1"/>
</dbReference>
<evidence type="ECO:0000256" key="3">
    <source>
        <dbReference type="ARBA" id="ARBA00022833"/>
    </source>
</evidence>
<evidence type="ECO:0000259" key="7">
    <source>
        <dbReference type="PROSITE" id="PS50215"/>
    </source>
</evidence>
<dbReference type="InterPro" id="IPR001590">
    <property type="entry name" value="Peptidase_M12B"/>
</dbReference>
<feature type="domain" description="Peptidase M12B" evidence="7">
    <location>
        <begin position="120"/>
        <end position="214"/>
    </location>
</feature>
<dbReference type="GO" id="GO:0004222">
    <property type="term" value="F:metalloendopeptidase activity"/>
    <property type="evidence" value="ECO:0007669"/>
    <property type="project" value="InterPro"/>
</dbReference>
<sequence length="308" mass="34718">MGNALLNVLLGCTLLGIYGATPALHTPATPVKAFRIKLYWLSDKEHARWLQKEGITLYDYAREYLIKSGVAITKTGDVNCIQALAQLIDFAITRPYIWSADVFVFLTRKTIICRKRIVKGASMRNGICGNQRAIIVSDNGKPYESYPTLAHEIAHTMGVPHDGEDSSQGCPASQLFLMSPKASPNRKVIFSSCSKDAINKFLKTKNASCLFDYLMPPEDPEIRKRRDSKCAKLKEEREYYYVREGINNCKYSCLFVNNDTNTATREIWKIEENGTLCNVSNPVQKCKDGQCVQEDIVVSENRVQNELL</sequence>
<dbReference type="OrthoDB" id="6495182at2759"/>
<feature type="active site" evidence="5">
    <location>
        <position position="152"/>
    </location>
</feature>
<dbReference type="SUPFAM" id="SSF55486">
    <property type="entry name" value="Metalloproteases ('zincins'), catalytic domain"/>
    <property type="match status" value="1"/>
</dbReference>
<keyword evidence="6" id="KW-0732">Signal</keyword>
<keyword evidence="4 8" id="KW-0482">Metalloprotease</keyword>
<keyword evidence="1 8" id="KW-0645">Protease</keyword>
<feature type="chain" id="PRO_5026842616" evidence="6">
    <location>
        <begin position="20"/>
        <end position="308"/>
    </location>
</feature>
<proteinExistence type="predicted"/>
<dbReference type="PROSITE" id="PS50215">
    <property type="entry name" value="ADAM_MEPRO"/>
    <property type="match status" value="1"/>
</dbReference>
<dbReference type="PANTHER" id="PTHR11905">
    <property type="entry name" value="ADAM A DISINTEGRIN AND METALLOPROTEASE DOMAIN"/>
    <property type="match status" value="1"/>
</dbReference>
<keyword evidence="3 5" id="KW-0862">Zinc</keyword>
<feature type="signal peptide" evidence="6">
    <location>
        <begin position="1"/>
        <end position="19"/>
    </location>
</feature>
<dbReference type="VEuPathDB" id="VectorBase:LOC119187166"/>
<evidence type="ECO:0000256" key="5">
    <source>
        <dbReference type="PROSITE-ProRule" id="PRU00276"/>
    </source>
</evidence>
<evidence type="ECO:0000256" key="4">
    <source>
        <dbReference type="ARBA" id="ARBA00023049"/>
    </source>
</evidence>
<dbReference type="GO" id="GO:0006508">
    <property type="term" value="P:proteolysis"/>
    <property type="evidence" value="ECO:0007669"/>
    <property type="project" value="UniProtKB-KW"/>
</dbReference>
<organism evidence="8">
    <name type="scientific">Rhipicephalus microplus</name>
    <name type="common">Cattle tick</name>
    <name type="synonym">Boophilus microplus</name>
    <dbReference type="NCBI Taxonomy" id="6941"/>
    <lineage>
        <taxon>Eukaryota</taxon>
        <taxon>Metazoa</taxon>
        <taxon>Ecdysozoa</taxon>
        <taxon>Arthropoda</taxon>
        <taxon>Chelicerata</taxon>
        <taxon>Arachnida</taxon>
        <taxon>Acari</taxon>
        <taxon>Parasitiformes</taxon>
        <taxon>Ixodida</taxon>
        <taxon>Ixodoidea</taxon>
        <taxon>Ixodidae</taxon>
        <taxon>Rhipicephalinae</taxon>
        <taxon>Rhipicephalus</taxon>
        <taxon>Boophilus</taxon>
    </lineage>
</organism>
<name>A0A6M2D7Q7_RHIMP</name>
<dbReference type="GO" id="GO:0046872">
    <property type="term" value="F:metal ion binding"/>
    <property type="evidence" value="ECO:0007669"/>
    <property type="project" value="UniProtKB-KW"/>
</dbReference>
<feature type="binding site" evidence="5">
    <location>
        <position position="161"/>
    </location>
    <ligand>
        <name>Zn(2+)</name>
        <dbReference type="ChEBI" id="CHEBI:29105"/>
        <note>catalytic</note>
    </ligand>
</feature>
<comment type="caution">
    <text evidence="5">Lacks conserved residue(s) required for the propagation of feature annotation.</text>
</comment>
<evidence type="ECO:0000256" key="1">
    <source>
        <dbReference type="ARBA" id="ARBA00022670"/>
    </source>
</evidence>
<dbReference type="EMBL" id="GHWJ01009067">
    <property type="protein sequence ID" value="NOV41804.1"/>
    <property type="molecule type" value="Transcribed_RNA"/>
</dbReference>
<feature type="binding site" evidence="5">
    <location>
        <position position="155"/>
    </location>
    <ligand>
        <name>Zn(2+)</name>
        <dbReference type="ChEBI" id="CHEBI:29105"/>
        <note>catalytic</note>
    </ligand>
</feature>
<evidence type="ECO:0000313" key="8">
    <source>
        <dbReference type="EMBL" id="NOV41804.1"/>
    </source>
</evidence>
<keyword evidence="2" id="KW-0378">Hydrolase</keyword>
<dbReference type="Gene3D" id="3.40.390.10">
    <property type="entry name" value="Collagenase (Catalytic Domain)"/>
    <property type="match status" value="1"/>
</dbReference>
<keyword evidence="5" id="KW-0479">Metal-binding</keyword>
<protein>
    <submittedName>
        <fullName evidence="8">Putative tick metalloprotease salivary gland overexpressed</fullName>
    </submittedName>
</protein>
<evidence type="ECO:0000256" key="6">
    <source>
        <dbReference type="SAM" id="SignalP"/>
    </source>
</evidence>
<reference evidence="8" key="1">
    <citation type="submission" date="2019-09" db="EMBL/GenBank/DDBJ databases">
        <title>Organ-specific transcriptomic study of the physiology of the cattle tick, Rhipicephalus microplus.</title>
        <authorList>
            <person name="Tirloni L."/>
            <person name="Braz G."/>
            <person name="Gandara A.C.P."/>
            <person name="Sabadin G.A."/>
            <person name="da Silva R.M."/>
            <person name="Guizzo M.G."/>
            <person name="Machado J.A."/>
            <person name="Costa E.P."/>
            <person name="Gomes H.F."/>
            <person name="Moraes J."/>
            <person name="Mota M.B.S."/>
            <person name="Mesquita R.D."/>
            <person name="Alvarenga P.H."/>
            <person name="Alves F."/>
            <person name="Seixas A."/>
            <person name="da Fonseca R.N."/>
            <person name="Fogaca A."/>
            <person name="Logullo C."/>
            <person name="Tanaka A."/>
            <person name="Daffre S."/>
            <person name="Termignoni C."/>
            <person name="Vaz I.S.Jr."/>
            <person name="Oliveira P.L."/>
            <person name="Ribeiro J.M."/>
        </authorList>
    </citation>
    <scope>NUCLEOTIDE SEQUENCE</scope>
    <source>
        <strain evidence="8">Porto Alegre</strain>
    </source>
</reference>
<dbReference type="InterPro" id="IPR024079">
    <property type="entry name" value="MetalloPept_cat_dom_sf"/>
</dbReference>
<accession>A0A6M2D7Q7</accession>
<dbReference type="Pfam" id="PF01421">
    <property type="entry name" value="Reprolysin"/>
    <property type="match status" value="1"/>
</dbReference>
<feature type="binding site" evidence="5">
    <location>
        <position position="151"/>
    </location>
    <ligand>
        <name>Zn(2+)</name>
        <dbReference type="ChEBI" id="CHEBI:29105"/>
        <note>catalytic</note>
    </ligand>
</feature>
<evidence type="ECO:0000256" key="2">
    <source>
        <dbReference type="ARBA" id="ARBA00022801"/>
    </source>
</evidence>